<proteinExistence type="predicted"/>
<dbReference type="EMBL" id="BLAL01000044">
    <property type="protein sequence ID" value="GES79675.1"/>
    <property type="molecule type" value="Genomic_DNA"/>
</dbReference>
<sequence length="114" mass="13423">MAPNIIRSTTKHVKNFLHPRYLSFLREDDCELCLQYEFFRESRFPKYSTNISNAKNPLQIVISYWINYQSFIFSNPNEGSFHSWISFVDPDHPKEILGLSWSGIWVGSDNNNSE</sequence>
<organism evidence="1 2">
    <name type="scientific">Rhizophagus clarus</name>
    <dbReference type="NCBI Taxonomy" id="94130"/>
    <lineage>
        <taxon>Eukaryota</taxon>
        <taxon>Fungi</taxon>
        <taxon>Fungi incertae sedis</taxon>
        <taxon>Mucoromycota</taxon>
        <taxon>Glomeromycotina</taxon>
        <taxon>Glomeromycetes</taxon>
        <taxon>Glomerales</taxon>
        <taxon>Glomeraceae</taxon>
        <taxon>Rhizophagus</taxon>
    </lineage>
</organism>
<evidence type="ECO:0000313" key="1">
    <source>
        <dbReference type="EMBL" id="GES79675.1"/>
    </source>
</evidence>
<gene>
    <name evidence="1" type="ORF">RCL2_000697500</name>
</gene>
<evidence type="ECO:0000313" key="2">
    <source>
        <dbReference type="Proteomes" id="UP000615446"/>
    </source>
</evidence>
<protein>
    <submittedName>
        <fullName evidence="1">Uncharacterized protein</fullName>
    </submittedName>
</protein>
<reference evidence="1" key="1">
    <citation type="submission" date="2019-10" db="EMBL/GenBank/DDBJ databases">
        <title>Conservation and host-specific expression of non-tandemly repeated heterogenous ribosome RNA gene in arbuscular mycorrhizal fungi.</title>
        <authorList>
            <person name="Maeda T."/>
            <person name="Kobayashi Y."/>
            <person name="Nakagawa T."/>
            <person name="Ezawa T."/>
            <person name="Yamaguchi K."/>
            <person name="Bino T."/>
            <person name="Nishimoto Y."/>
            <person name="Shigenobu S."/>
            <person name="Kawaguchi M."/>
        </authorList>
    </citation>
    <scope>NUCLEOTIDE SEQUENCE</scope>
    <source>
        <strain evidence="1">HR1</strain>
    </source>
</reference>
<dbReference type="Proteomes" id="UP000615446">
    <property type="component" value="Unassembled WGS sequence"/>
</dbReference>
<dbReference type="AlphaFoldDB" id="A0A8H3L469"/>
<accession>A0A8H3L469</accession>
<comment type="caution">
    <text evidence="1">The sequence shown here is derived from an EMBL/GenBank/DDBJ whole genome shotgun (WGS) entry which is preliminary data.</text>
</comment>
<name>A0A8H3L469_9GLOM</name>